<evidence type="ECO:0000313" key="6">
    <source>
        <dbReference type="EMBL" id="MCH5600486.1"/>
    </source>
</evidence>
<evidence type="ECO:0000259" key="5">
    <source>
        <dbReference type="Pfam" id="PF13377"/>
    </source>
</evidence>
<dbReference type="SUPFAM" id="SSF53822">
    <property type="entry name" value="Periplasmic binding protein-like I"/>
    <property type="match status" value="1"/>
</dbReference>
<dbReference type="Gene3D" id="3.40.50.2300">
    <property type="match status" value="2"/>
</dbReference>
<evidence type="ECO:0000256" key="4">
    <source>
        <dbReference type="SAM" id="MobiDB-lite"/>
    </source>
</evidence>
<proteinExistence type="predicted"/>
<evidence type="ECO:0000313" key="7">
    <source>
        <dbReference type="Proteomes" id="UP001202248"/>
    </source>
</evidence>
<dbReference type="Pfam" id="PF13377">
    <property type="entry name" value="Peripla_BP_3"/>
    <property type="match status" value="1"/>
</dbReference>
<dbReference type="Proteomes" id="UP001202248">
    <property type="component" value="Unassembled WGS sequence"/>
</dbReference>
<keyword evidence="7" id="KW-1185">Reference proteome</keyword>
<feature type="domain" description="Transcriptional regulator LacI/GalR-like sensor" evidence="5">
    <location>
        <begin position="8"/>
        <end position="149"/>
    </location>
</feature>
<dbReference type="InterPro" id="IPR028082">
    <property type="entry name" value="Peripla_BP_I"/>
</dbReference>
<feature type="compositionally biased region" description="Low complexity" evidence="4">
    <location>
        <begin position="146"/>
        <end position="166"/>
    </location>
</feature>
<evidence type="ECO:0000256" key="3">
    <source>
        <dbReference type="ARBA" id="ARBA00023163"/>
    </source>
</evidence>
<reference evidence="6 7" key="1">
    <citation type="submission" date="2022-02" db="EMBL/GenBank/DDBJ databases">
        <authorList>
            <person name="Min J."/>
        </authorList>
    </citation>
    <scope>NUCLEOTIDE SEQUENCE [LARGE SCALE GENOMIC DNA]</scope>
    <source>
        <strain evidence="6 7">GR10-1</strain>
    </source>
</reference>
<accession>A0ABS9SQG2</accession>
<comment type="caution">
    <text evidence="6">The sequence shown here is derived from an EMBL/GenBank/DDBJ whole genome shotgun (WGS) entry which is preliminary data.</text>
</comment>
<evidence type="ECO:0000256" key="2">
    <source>
        <dbReference type="ARBA" id="ARBA00023125"/>
    </source>
</evidence>
<dbReference type="EMBL" id="JAKWBL010000004">
    <property type="protein sequence ID" value="MCH5600486.1"/>
    <property type="molecule type" value="Genomic_DNA"/>
</dbReference>
<dbReference type="PANTHER" id="PTHR30146">
    <property type="entry name" value="LACI-RELATED TRANSCRIPTIONAL REPRESSOR"/>
    <property type="match status" value="1"/>
</dbReference>
<sequence length="166" mass="18514">MISYKTKLNHLNDRTKGYTQALTDHKIAADKTLIKKVSLNHDATEITAAVKSLLSTPSVDAILFASNRIALHALKYIQQTGIKIPDQVELIGFDESEVFDFFQPQLSYVKQPMHQLGQTATELLMDIITQNKKEQLVFVPSELIKRGSTSSASGRTSSQPSPKERE</sequence>
<organism evidence="6 7">
    <name type="scientific">Niabella ginsengisoli</name>
    <dbReference type="NCBI Taxonomy" id="522298"/>
    <lineage>
        <taxon>Bacteria</taxon>
        <taxon>Pseudomonadati</taxon>
        <taxon>Bacteroidota</taxon>
        <taxon>Chitinophagia</taxon>
        <taxon>Chitinophagales</taxon>
        <taxon>Chitinophagaceae</taxon>
        <taxon>Niabella</taxon>
    </lineage>
</organism>
<keyword evidence="3" id="KW-0804">Transcription</keyword>
<feature type="region of interest" description="Disordered" evidence="4">
    <location>
        <begin position="145"/>
        <end position="166"/>
    </location>
</feature>
<keyword evidence="1" id="KW-0805">Transcription regulation</keyword>
<evidence type="ECO:0000256" key="1">
    <source>
        <dbReference type="ARBA" id="ARBA00023015"/>
    </source>
</evidence>
<gene>
    <name evidence="6" type="ORF">MKP09_22490</name>
</gene>
<keyword evidence="2" id="KW-0238">DNA-binding</keyword>
<protein>
    <submittedName>
        <fullName evidence="6">Substrate-binding domain-containing protein</fullName>
    </submittedName>
</protein>
<name>A0ABS9SQG2_9BACT</name>
<dbReference type="PANTHER" id="PTHR30146:SF109">
    <property type="entry name" value="HTH-TYPE TRANSCRIPTIONAL REGULATOR GALS"/>
    <property type="match status" value="1"/>
</dbReference>
<dbReference type="InterPro" id="IPR046335">
    <property type="entry name" value="LacI/GalR-like_sensor"/>
</dbReference>